<evidence type="ECO:0000313" key="1">
    <source>
        <dbReference type="EMBL" id="PND05050.1"/>
    </source>
</evidence>
<dbReference type="EMBL" id="PJLB01000004">
    <property type="protein sequence ID" value="PND05050.1"/>
    <property type="molecule type" value="Genomic_DNA"/>
</dbReference>
<name>A0AAX0WNW5_9BACT</name>
<dbReference type="Proteomes" id="UP000236075">
    <property type="component" value="Unassembled WGS sequence"/>
</dbReference>
<protein>
    <recommendedName>
        <fullName evidence="3">XRE family transcriptional regulator</fullName>
    </recommendedName>
</protein>
<organism evidence="1 2">
    <name type="scientific">Akkermansia muciniphila</name>
    <dbReference type="NCBI Taxonomy" id="239935"/>
    <lineage>
        <taxon>Bacteria</taxon>
        <taxon>Pseudomonadati</taxon>
        <taxon>Verrucomicrobiota</taxon>
        <taxon>Verrucomicrobiia</taxon>
        <taxon>Verrucomicrobiales</taxon>
        <taxon>Akkermansiaceae</taxon>
        <taxon>Akkermansia</taxon>
    </lineage>
</organism>
<dbReference type="AlphaFoldDB" id="A0AAX0WNW5"/>
<proteinExistence type="predicted"/>
<evidence type="ECO:0000313" key="2">
    <source>
        <dbReference type="Proteomes" id="UP000236075"/>
    </source>
</evidence>
<gene>
    <name evidence="1" type="ORF">CXT95_01100</name>
</gene>
<reference evidence="1 2" key="1">
    <citation type="journal article" date="2017" name="BMC Genomics">
        <title>Genome sequencing of 39 Akkermansia muciniphila isolates reveals its population structure, genomic and functional diverisity, and global distribution in mammalian gut microbiotas.</title>
        <authorList>
            <person name="Guo X."/>
            <person name="Li S."/>
            <person name="Zhang J."/>
            <person name="Wu F."/>
            <person name="Li X."/>
            <person name="Wu D."/>
            <person name="Zhang M."/>
            <person name="Ou Z."/>
            <person name="Jie Z."/>
            <person name="Yan Q."/>
            <person name="Li P."/>
            <person name="Yi J."/>
            <person name="Peng Y."/>
        </authorList>
    </citation>
    <scope>NUCLEOTIDE SEQUENCE [LARGE SCALE GENOMIC DNA]</scope>
    <source>
        <strain evidence="1 2">GP28</strain>
    </source>
</reference>
<evidence type="ECO:0008006" key="3">
    <source>
        <dbReference type="Google" id="ProtNLM"/>
    </source>
</evidence>
<accession>A0AAX0WNW5</accession>
<comment type="caution">
    <text evidence="1">The sequence shown here is derived from an EMBL/GenBank/DDBJ whole genome shotgun (WGS) entry which is preliminary data.</text>
</comment>
<sequence>MTIQEFVDWVQSRYHLRSKTSAVKKAAHMLRVTEMAVWQWLRGSRQTSPSMELLMELITRHGLPDE</sequence>